<dbReference type="Proteomes" id="UP000053831">
    <property type="component" value="Unassembled WGS sequence"/>
</dbReference>
<name>A0A0M9VUF7_ESCWE</name>
<accession>A0A0M9VUF7</accession>
<keyword evidence="3" id="KW-1185">Reference proteome</keyword>
<dbReference type="OrthoDB" id="5420387at2759"/>
<protein>
    <submittedName>
        <fullName evidence="2">Uncharacterized protein</fullName>
    </submittedName>
</protein>
<proteinExistence type="predicted"/>
<dbReference type="PANTHER" id="PTHR42345">
    <property type="entry name" value="TPR_REGION DOMAIN-CONTAINING PROTEIN"/>
    <property type="match status" value="1"/>
</dbReference>
<evidence type="ECO:0000313" key="2">
    <source>
        <dbReference type="EMBL" id="KOS19833.1"/>
    </source>
</evidence>
<dbReference type="STRING" id="150374.A0A0M9VUF7"/>
<dbReference type="AlphaFoldDB" id="A0A0M9VUF7"/>
<evidence type="ECO:0000313" key="3">
    <source>
        <dbReference type="Proteomes" id="UP000053831"/>
    </source>
</evidence>
<comment type="caution">
    <text evidence="2">The sequence shown here is derived from an EMBL/GenBank/DDBJ whole genome shotgun (WGS) entry which is preliminary data.</text>
</comment>
<sequence length="637" mass="71407">MGPKPVPATAPLGDDDIEKLFSGAPHYIVRAQSYFPGAPHPSVAFLYDEDLCIRDLTDHVQVEAAAWSGVTLWPHLTRDLNRNAEARRDLERSRKAHFHVRCRERPNMLSMQGLEKGTIGYQAALELSVSDSLEEEQFGFESIGTKARAVVDARERMLSEGGWLHRIPLTELLDRLRSNAKLYRNNTIRERPCADSYADLFTFLRKHPKMVLVDKKVPHSMSNQISALLKCLGSPNVWIDLSHVEWRIRLGQILWGNPHGDELDDESCITDAGSPTERAEEKYWLLLQILISSELLIRLDAITDGEEMEGASFRSIDVVSFERAATSAVKWSLLLARSWMDNIEIVVEEPELIFSKRSKTRRGSTGSGTGSGNDSCASVSSGRSWLASIASTISHSETHNRGSRPPSPPHFYTIRGRHGQRQVDGLIHFARKLMWPGIDAYERRIYDNARSMANAPVALQSPLSVPLQRQDSKQDSYFGAWDITCQRGHHKERGRAQRRRMAAALHSSGWLSKSYVFGLMMPGDALSHFLMATLLENDSEALLRVGSFANLSSGFVYSEKSFWSTSCIVGRVLAAGNGSAECMGWVSTDITPQGALEGWIHVAVQEVPSKYRLRMRVLRKPRLAVMTDLGKQAMQRR</sequence>
<dbReference type="PANTHER" id="PTHR42345:SF2">
    <property type="entry name" value="HELICASE-LIKE PROTEIN"/>
    <property type="match status" value="1"/>
</dbReference>
<organism evidence="2 3">
    <name type="scientific">Escovopsis weberi</name>
    <dbReference type="NCBI Taxonomy" id="150374"/>
    <lineage>
        <taxon>Eukaryota</taxon>
        <taxon>Fungi</taxon>
        <taxon>Dikarya</taxon>
        <taxon>Ascomycota</taxon>
        <taxon>Pezizomycotina</taxon>
        <taxon>Sordariomycetes</taxon>
        <taxon>Hypocreomycetidae</taxon>
        <taxon>Hypocreales</taxon>
        <taxon>Hypocreaceae</taxon>
        <taxon>Escovopsis</taxon>
    </lineage>
</organism>
<evidence type="ECO:0000256" key="1">
    <source>
        <dbReference type="SAM" id="MobiDB-lite"/>
    </source>
</evidence>
<feature type="region of interest" description="Disordered" evidence="1">
    <location>
        <begin position="357"/>
        <end position="377"/>
    </location>
</feature>
<reference evidence="2 3" key="1">
    <citation type="submission" date="2015-07" db="EMBL/GenBank/DDBJ databases">
        <title>The genome of the fungus Escovopsis weberi, a specialized disease agent of ant agriculture.</title>
        <authorList>
            <person name="de Man T.J."/>
            <person name="Stajich J.E."/>
            <person name="Kubicek C.P."/>
            <person name="Chenthamara K."/>
            <person name="Atanasova L."/>
            <person name="Druzhinina I.S."/>
            <person name="Birnbaum S."/>
            <person name="Barribeau S.M."/>
            <person name="Teiling C."/>
            <person name="Suen G."/>
            <person name="Currie C."/>
            <person name="Gerardo N.M."/>
        </authorList>
    </citation>
    <scope>NUCLEOTIDE SEQUENCE [LARGE SCALE GENOMIC DNA]</scope>
</reference>
<dbReference type="EMBL" id="LGSR01000019">
    <property type="protein sequence ID" value="KOS19833.1"/>
    <property type="molecule type" value="Genomic_DNA"/>
</dbReference>
<gene>
    <name evidence="2" type="ORF">ESCO_005714</name>
</gene>